<dbReference type="FunFam" id="4.10.950.10:FF:000001">
    <property type="entry name" value="50S ribosomal protein L2"/>
    <property type="match status" value="1"/>
</dbReference>
<dbReference type="InterPro" id="IPR014726">
    <property type="entry name" value="Ribosomal_uL2_dom3"/>
</dbReference>
<evidence type="ECO:0000313" key="12">
    <source>
        <dbReference type="Proteomes" id="UP000789508"/>
    </source>
</evidence>
<organism evidence="11 12">
    <name type="scientific">Ambispora leptoticha</name>
    <dbReference type="NCBI Taxonomy" id="144679"/>
    <lineage>
        <taxon>Eukaryota</taxon>
        <taxon>Fungi</taxon>
        <taxon>Fungi incertae sedis</taxon>
        <taxon>Mucoromycota</taxon>
        <taxon>Glomeromycotina</taxon>
        <taxon>Glomeromycetes</taxon>
        <taxon>Archaeosporales</taxon>
        <taxon>Ambisporaceae</taxon>
        <taxon>Ambispora</taxon>
    </lineage>
</organism>
<dbReference type="Gene3D" id="2.40.50.140">
    <property type="entry name" value="Nucleic acid-binding proteins"/>
    <property type="match status" value="1"/>
</dbReference>
<keyword evidence="5" id="KW-0687">Ribonucleoprotein</keyword>
<reference evidence="11" key="1">
    <citation type="submission" date="2021-06" db="EMBL/GenBank/DDBJ databases">
        <authorList>
            <person name="Kallberg Y."/>
            <person name="Tangrot J."/>
            <person name="Rosling A."/>
        </authorList>
    </citation>
    <scope>NUCLEOTIDE SEQUENCE</scope>
    <source>
        <strain evidence="11">FL130A</strain>
    </source>
</reference>
<dbReference type="InterPro" id="IPR022666">
    <property type="entry name" value="Ribosomal_uL2_RNA-bd_dom"/>
</dbReference>
<evidence type="ECO:0000256" key="7">
    <source>
        <dbReference type="ARBA" id="ARBA00069872"/>
    </source>
</evidence>
<dbReference type="GO" id="GO:0003723">
    <property type="term" value="F:RNA binding"/>
    <property type="evidence" value="ECO:0007669"/>
    <property type="project" value="InterPro"/>
</dbReference>
<dbReference type="SMART" id="SM01383">
    <property type="entry name" value="Ribosomal_L2"/>
    <property type="match status" value="1"/>
</dbReference>
<comment type="subcellular location">
    <subcellularLocation>
        <location evidence="1">Mitochondrion</location>
    </subcellularLocation>
</comment>
<feature type="domain" description="Large ribosomal subunit protein uL2 C-terminal" evidence="9">
    <location>
        <begin position="223"/>
        <end position="352"/>
    </location>
</feature>
<dbReference type="EMBL" id="CAJVPS010000133">
    <property type="protein sequence ID" value="CAG8456365.1"/>
    <property type="molecule type" value="Genomic_DNA"/>
</dbReference>
<dbReference type="SUPFAM" id="SSF50249">
    <property type="entry name" value="Nucleic acid-binding proteins"/>
    <property type="match status" value="1"/>
</dbReference>
<evidence type="ECO:0000313" key="11">
    <source>
        <dbReference type="EMBL" id="CAG8456365.1"/>
    </source>
</evidence>
<evidence type="ECO:0000256" key="4">
    <source>
        <dbReference type="ARBA" id="ARBA00023128"/>
    </source>
</evidence>
<dbReference type="GO" id="GO:0005762">
    <property type="term" value="C:mitochondrial large ribosomal subunit"/>
    <property type="evidence" value="ECO:0007669"/>
    <property type="project" value="TreeGrafter"/>
</dbReference>
<evidence type="ECO:0000256" key="5">
    <source>
        <dbReference type="ARBA" id="ARBA00023274"/>
    </source>
</evidence>
<dbReference type="GO" id="GO:0016740">
    <property type="term" value="F:transferase activity"/>
    <property type="evidence" value="ECO:0007669"/>
    <property type="project" value="InterPro"/>
</dbReference>
<dbReference type="AlphaFoldDB" id="A0A9N8VHY8"/>
<feature type="region of interest" description="Disordered" evidence="8">
    <location>
        <begin position="326"/>
        <end position="373"/>
    </location>
</feature>
<dbReference type="Gene3D" id="2.30.30.30">
    <property type="match status" value="1"/>
</dbReference>
<name>A0A9N8VHY8_9GLOM</name>
<dbReference type="InterPro" id="IPR005880">
    <property type="entry name" value="Ribosomal_uL2_bac/org-type"/>
</dbReference>
<feature type="domain" description="Large ribosomal subunit protein uL2 RNA-binding" evidence="10">
    <location>
        <begin position="111"/>
        <end position="187"/>
    </location>
</feature>
<dbReference type="SMART" id="SM01382">
    <property type="entry name" value="Ribosomal_L2_C"/>
    <property type="match status" value="1"/>
</dbReference>
<dbReference type="Gene3D" id="4.10.950.10">
    <property type="entry name" value="Ribosomal protein L2, domain 3"/>
    <property type="match status" value="1"/>
</dbReference>
<evidence type="ECO:0000256" key="3">
    <source>
        <dbReference type="ARBA" id="ARBA00022980"/>
    </source>
</evidence>
<keyword evidence="3" id="KW-0689">Ribosomal protein</keyword>
<dbReference type="GO" id="GO:0003735">
    <property type="term" value="F:structural constituent of ribosome"/>
    <property type="evidence" value="ECO:0007669"/>
    <property type="project" value="InterPro"/>
</dbReference>
<dbReference type="PROSITE" id="PS00467">
    <property type="entry name" value="RIBOSOMAL_L2"/>
    <property type="match status" value="1"/>
</dbReference>
<feature type="compositionally biased region" description="Basic residues" evidence="8">
    <location>
        <begin position="356"/>
        <end position="373"/>
    </location>
</feature>
<dbReference type="InterPro" id="IPR008991">
    <property type="entry name" value="Translation_prot_SH3-like_sf"/>
</dbReference>
<dbReference type="InterPro" id="IPR012340">
    <property type="entry name" value="NA-bd_OB-fold"/>
</dbReference>
<comment type="function">
    <text evidence="6">Component of the mitochondrial ribosome (mitoribosome), a dedicated translation machinery responsible for the synthesis of mitochondrial genome-encoded proteins, including at least some of the essential transmembrane subunits of the mitochondrial respiratory chain. The mitoribosomes are attached to the mitochondrial inner membrane and translation products are cotranslationally integrated into the membrane.</text>
</comment>
<dbReference type="PANTHER" id="PTHR13691:SF5">
    <property type="entry name" value="LARGE RIBOSOMAL SUBUNIT PROTEIN UL2M"/>
    <property type="match status" value="1"/>
</dbReference>
<dbReference type="Pfam" id="PF00181">
    <property type="entry name" value="Ribosomal_L2_N"/>
    <property type="match status" value="1"/>
</dbReference>
<accession>A0A9N8VHY8</accession>
<dbReference type="InterPro" id="IPR014722">
    <property type="entry name" value="Rib_uL2_dom2"/>
</dbReference>
<evidence type="ECO:0000256" key="1">
    <source>
        <dbReference type="ARBA" id="ARBA00004173"/>
    </source>
</evidence>
<evidence type="ECO:0000256" key="6">
    <source>
        <dbReference type="ARBA" id="ARBA00037226"/>
    </source>
</evidence>
<dbReference type="PANTHER" id="PTHR13691">
    <property type="entry name" value="RIBOSOMAL PROTEIN L2"/>
    <property type="match status" value="1"/>
</dbReference>
<dbReference type="InterPro" id="IPR022669">
    <property type="entry name" value="Ribosomal_uL2_C"/>
</dbReference>
<proteinExistence type="inferred from homology"/>
<dbReference type="OrthoDB" id="268576at2759"/>
<dbReference type="SUPFAM" id="SSF50104">
    <property type="entry name" value="Translation proteins SH3-like domain"/>
    <property type="match status" value="1"/>
</dbReference>
<evidence type="ECO:0000256" key="8">
    <source>
        <dbReference type="SAM" id="MobiDB-lite"/>
    </source>
</evidence>
<keyword evidence="4" id="KW-0496">Mitochondrion</keyword>
<sequence>MRPTTYGSFCKGIVTSIGPTTNKFNLCNKLSDARVSSLVTRNSLELTKLGSDKCANFPKIIREYATSAPGQFKTYKPVSPGRRWLRRPINDHLFKGRPVKKLTIPLRKSGGRNVHGHITVRHRGGGHKRRIRLVDFKRWDPGPQEVLRIEYDPNRSGHIALLRHKETRKLSYILAPHGLEVGSIVESFRTAPKVNADKKLQATTTTSSAEEIYDPAISRMARIVKGNCLPLRMIPVGTLIHCVGLKPNGAGILCRAAGTSAQVVQTGEKGYAQIRLKSGEVRLIHVECCASIGTVSNPDHQHRMLGKAGRSRWLGRRPTVRGVAMNAVDHPHGGGRGKSKSNRHPVSPWGVLAKGGKTRRQPNKWVVKQRARR</sequence>
<dbReference type="GO" id="GO:0032543">
    <property type="term" value="P:mitochondrial translation"/>
    <property type="evidence" value="ECO:0007669"/>
    <property type="project" value="TreeGrafter"/>
</dbReference>
<protein>
    <recommendedName>
        <fullName evidence="7">Large ribosomal subunit protein uL2m</fullName>
    </recommendedName>
</protein>
<evidence type="ECO:0000256" key="2">
    <source>
        <dbReference type="ARBA" id="ARBA00005636"/>
    </source>
</evidence>
<dbReference type="Pfam" id="PF03947">
    <property type="entry name" value="Ribosomal_L2_C"/>
    <property type="match status" value="1"/>
</dbReference>
<keyword evidence="12" id="KW-1185">Reference proteome</keyword>
<dbReference type="InterPro" id="IPR022671">
    <property type="entry name" value="Ribosomal_uL2_CS"/>
</dbReference>
<evidence type="ECO:0000259" key="9">
    <source>
        <dbReference type="SMART" id="SM01382"/>
    </source>
</evidence>
<dbReference type="InterPro" id="IPR002171">
    <property type="entry name" value="Ribosomal_uL2"/>
</dbReference>
<dbReference type="FunFam" id="2.30.30.30:FF:000001">
    <property type="entry name" value="50S ribosomal protein L2"/>
    <property type="match status" value="1"/>
</dbReference>
<comment type="similarity">
    <text evidence="2">Belongs to the universal ribosomal protein uL2 family.</text>
</comment>
<gene>
    <name evidence="11" type="ORF">ALEPTO_LOCUS1301</name>
</gene>
<dbReference type="FunFam" id="2.40.50.140:FF:000128">
    <property type="entry name" value="50S ribosomal protein L2"/>
    <property type="match status" value="1"/>
</dbReference>
<dbReference type="HAMAP" id="MF_01320_B">
    <property type="entry name" value="Ribosomal_uL2_B"/>
    <property type="match status" value="1"/>
</dbReference>
<feature type="compositionally biased region" description="Basic residues" evidence="8">
    <location>
        <begin position="333"/>
        <end position="343"/>
    </location>
</feature>
<evidence type="ECO:0000259" key="10">
    <source>
        <dbReference type="SMART" id="SM01383"/>
    </source>
</evidence>
<comment type="caution">
    <text evidence="11">The sequence shown here is derived from an EMBL/GenBank/DDBJ whole genome shotgun (WGS) entry which is preliminary data.</text>
</comment>
<dbReference type="NCBIfam" id="TIGR01171">
    <property type="entry name" value="rplB_bact"/>
    <property type="match status" value="1"/>
</dbReference>
<dbReference type="Proteomes" id="UP000789508">
    <property type="component" value="Unassembled WGS sequence"/>
</dbReference>